<name>X0Z3G0_9ZZZZ</name>
<reference evidence="2" key="1">
    <citation type="journal article" date="2014" name="Front. Microbiol.">
        <title>High frequency of phylogenetically diverse reductive dehalogenase-homologous genes in deep subseafloor sedimentary metagenomes.</title>
        <authorList>
            <person name="Kawai M."/>
            <person name="Futagami T."/>
            <person name="Toyoda A."/>
            <person name="Takaki Y."/>
            <person name="Nishi S."/>
            <person name="Hori S."/>
            <person name="Arai W."/>
            <person name="Tsubouchi T."/>
            <person name="Morono Y."/>
            <person name="Uchiyama I."/>
            <person name="Ito T."/>
            <person name="Fujiyama A."/>
            <person name="Inagaki F."/>
            <person name="Takami H."/>
        </authorList>
    </citation>
    <scope>NUCLEOTIDE SEQUENCE</scope>
    <source>
        <strain evidence="2">Expedition CK06-06</strain>
    </source>
</reference>
<comment type="caution">
    <text evidence="2">The sequence shown here is derived from an EMBL/GenBank/DDBJ whole genome shotgun (WGS) entry which is preliminary data.</text>
</comment>
<organism evidence="2">
    <name type="scientific">marine sediment metagenome</name>
    <dbReference type="NCBI Taxonomy" id="412755"/>
    <lineage>
        <taxon>unclassified sequences</taxon>
        <taxon>metagenomes</taxon>
        <taxon>ecological metagenomes</taxon>
    </lineage>
</organism>
<dbReference type="EMBL" id="BARS01051041">
    <property type="protein sequence ID" value="GAG52987.1"/>
    <property type="molecule type" value="Genomic_DNA"/>
</dbReference>
<protein>
    <submittedName>
        <fullName evidence="2">Uncharacterized protein</fullName>
    </submittedName>
</protein>
<evidence type="ECO:0000313" key="2">
    <source>
        <dbReference type="EMBL" id="GAG52987.1"/>
    </source>
</evidence>
<feature type="non-terminal residue" evidence="2">
    <location>
        <position position="81"/>
    </location>
</feature>
<proteinExistence type="predicted"/>
<feature type="compositionally biased region" description="Basic and acidic residues" evidence="1">
    <location>
        <begin position="1"/>
        <end position="14"/>
    </location>
</feature>
<dbReference type="AlphaFoldDB" id="X0Z3G0"/>
<feature type="region of interest" description="Disordered" evidence="1">
    <location>
        <begin position="1"/>
        <end position="20"/>
    </location>
</feature>
<gene>
    <name evidence="2" type="ORF">S01H1_76087</name>
</gene>
<accession>X0Z3G0</accession>
<evidence type="ECO:0000256" key="1">
    <source>
        <dbReference type="SAM" id="MobiDB-lite"/>
    </source>
</evidence>
<sequence>MDTHQHEHEHEHDPSQSSIQDFELDLIRQKLEYGAYKYSMMGTEKPLQLDNGNDIIDIIDIDTDSTGIPSTSKPQLKLALY</sequence>